<dbReference type="InterPro" id="IPR046784">
    <property type="entry name" value="Eap1"/>
</dbReference>
<reference evidence="2 3" key="1">
    <citation type="submission" date="2017-06" db="EMBL/GenBank/DDBJ databases">
        <title>Draft genome sequence of a variant of Elsinoe murrayae.</title>
        <authorList>
            <person name="Cheng Q."/>
        </authorList>
    </citation>
    <scope>NUCLEOTIDE SEQUENCE [LARGE SCALE GENOMIC DNA]</scope>
    <source>
        <strain evidence="2 3">CQ-2017a</strain>
    </source>
</reference>
<dbReference type="STRING" id="2082308.A0A2K1QLP0"/>
<evidence type="ECO:0000313" key="2">
    <source>
        <dbReference type="EMBL" id="PNS16067.1"/>
    </source>
</evidence>
<feature type="compositionally biased region" description="Low complexity" evidence="1">
    <location>
        <begin position="540"/>
        <end position="551"/>
    </location>
</feature>
<sequence length="778" mass="84788">MAGLRIVYTREQLLRLRDSPLIAKPDSLPAIEQWIDQPQENNQRKTRTQNGRPDESGPMGNFGSQRPTLLQTRQTRTSNGDDVVLGPPKMSFSSSRNIRRTAEEGTSAAHTPQEDDFSLEAMSARTRNHNEEEGGRRRGFGADKDKESWANTRTGRNFENRGPAGDKDKIFGRNLRDRGDRTTPGEEDPNKRNGFGQRSEQRWTRDADDKRGPPRAAAREGGWRDREKRNDRETYKDHQEKEPEWMDEPFVDDEPQAKSVADFEKWKAKMKGQRYEAEEPTPEPAVQVKSPTIAKAPAPLLADEMFGTWGAAKKAESPGEQEAAAPKPTGNKKASRFASMFAPKEEPRAAPQEPVVSPPPQAMPATEDQQGFQNILMKLRGVSFNAASDATAPPHNSATLPGPSPAPQESRPDQGSSPNPLLQAMMGGKPESRSENRASSNFNPIAAMSHGSPSTADRPQHRREESHGSMPQRDVSTPEAQTLQSLLAGPRTQKQGGLSKDSEFLLNLIQAKSANRPPQQRQQEHDPNFQLFLDQPPRPQTQGPPRQQPPGLMQGHQEPMFSPNHGQEPPAPDRRQTSTHPPPGFFDNHHIPPTQLPPHQRRPQNGPPGFGPPGGPEGFFPEDLRHHPDRAGLNHNAPPGFPPHLRGPPGMPNMFPHNGPPSGPNAPPPQLFMQRGPPGLGLPGHQPPSEHFVNGPGPGPGPGGPNIAPPPGFPAGPNYVPGAPPGFGPPPPQQQQQQRGVPGLNMMGLGGMGFGGPGGIKSPVEGVRSPEGFGGFRR</sequence>
<feature type="region of interest" description="Disordered" evidence="1">
    <location>
        <begin position="309"/>
        <end position="778"/>
    </location>
</feature>
<feature type="region of interest" description="Disordered" evidence="1">
    <location>
        <begin position="271"/>
        <end position="291"/>
    </location>
</feature>
<feature type="compositionally biased region" description="Polar residues" evidence="1">
    <location>
        <begin position="510"/>
        <end position="521"/>
    </location>
</feature>
<feature type="compositionally biased region" description="Low complexity" evidence="1">
    <location>
        <begin position="68"/>
        <end position="77"/>
    </location>
</feature>
<dbReference type="EMBL" id="NKHZ01000060">
    <property type="protein sequence ID" value="PNS16067.1"/>
    <property type="molecule type" value="Genomic_DNA"/>
</dbReference>
<feature type="compositionally biased region" description="Low complexity" evidence="1">
    <location>
        <begin position="734"/>
        <end position="747"/>
    </location>
</feature>
<feature type="compositionally biased region" description="Polar residues" evidence="1">
    <location>
        <begin position="474"/>
        <end position="485"/>
    </location>
</feature>
<accession>A0A2K1QLP0</accession>
<feature type="compositionally biased region" description="Basic and acidic residues" evidence="1">
    <location>
        <begin position="128"/>
        <end position="148"/>
    </location>
</feature>
<feature type="compositionally biased region" description="Basic and acidic residues" evidence="1">
    <location>
        <begin position="199"/>
        <end position="244"/>
    </location>
</feature>
<organism evidence="2 3">
    <name type="scientific">Sphaceloma murrayae</name>
    <dbReference type="NCBI Taxonomy" id="2082308"/>
    <lineage>
        <taxon>Eukaryota</taxon>
        <taxon>Fungi</taxon>
        <taxon>Dikarya</taxon>
        <taxon>Ascomycota</taxon>
        <taxon>Pezizomycotina</taxon>
        <taxon>Dothideomycetes</taxon>
        <taxon>Dothideomycetidae</taxon>
        <taxon>Myriangiales</taxon>
        <taxon>Elsinoaceae</taxon>
        <taxon>Sphaceloma</taxon>
    </lineage>
</organism>
<dbReference type="AlphaFoldDB" id="A0A2K1QLP0"/>
<name>A0A2K1QLP0_9PEZI</name>
<dbReference type="Pfam" id="PF20566">
    <property type="entry name" value="Eap1"/>
    <property type="match status" value="1"/>
</dbReference>
<feature type="compositionally biased region" description="Acidic residues" evidence="1">
    <location>
        <begin position="245"/>
        <end position="254"/>
    </location>
</feature>
<feature type="compositionally biased region" description="Pro residues" evidence="1">
    <location>
        <begin position="605"/>
        <end position="615"/>
    </location>
</feature>
<feature type="compositionally biased region" description="Basic and acidic residues" evidence="1">
    <location>
        <begin position="156"/>
        <end position="191"/>
    </location>
</feature>
<feature type="region of interest" description="Disordered" evidence="1">
    <location>
        <begin position="20"/>
        <end position="256"/>
    </location>
</feature>
<dbReference type="InParanoid" id="A0A2K1QLP0"/>
<dbReference type="OrthoDB" id="2504266at2759"/>
<feature type="compositionally biased region" description="Pro residues" evidence="1">
    <location>
        <begin position="697"/>
        <end position="714"/>
    </location>
</feature>
<feature type="compositionally biased region" description="Pro residues" evidence="1">
    <location>
        <begin position="722"/>
        <end position="733"/>
    </location>
</feature>
<feature type="compositionally biased region" description="Gly residues" evidence="1">
    <location>
        <begin position="748"/>
        <end position="759"/>
    </location>
</feature>
<dbReference type="Proteomes" id="UP000243797">
    <property type="component" value="Unassembled WGS sequence"/>
</dbReference>
<protein>
    <submittedName>
        <fullName evidence="2">Uncharacterized protein</fullName>
    </submittedName>
</protein>
<feature type="compositionally biased region" description="Pro residues" evidence="1">
    <location>
        <begin position="639"/>
        <end position="651"/>
    </location>
</feature>
<keyword evidence="3" id="KW-1185">Reference proteome</keyword>
<feature type="compositionally biased region" description="Basic and acidic residues" evidence="1">
    <location>
        <begin position="458"/>
        <end position="467"/>
    </location>
</feature>
<comment type="caution">
    <text evidence="2">The sequence shown here is derived from an EMBL/GenBank/DDBJ whole genome shotgun (WGS) entry which is preliminary data.</text>
</comment>
<feature type="compositionally biased region" description="Pro residues" evidence="1">
    <location>
        <begin position="658"/>
        <end position="670"/>
    </location>
</feature>
<feature type="compositionally biased region" description="Basic and acidic residues" evidence="1">
    <location>
        <begin position="622"/>
        <end position="632"/>
    </location>
</feature>
<gene>
    <name evidence="2" type="ORF">CAC42_4468</name>
</gene>
<evidence type="ECO:0000256" key="1">
    <source>
        <dbReference type="SAM" id="MobiDB-lite"/>
    </source>
</evidence>
<evidence type="ECO:0000313" key="3">
    <source>
        <dbReference type="Proteomes" id="UP000243797"/>
    </source>
</evidence>
<proteinExistence type="predicted"/>